<protein>
    <recommendedName>
        <fullName evidence="4">USP domain-containing protein</fullName>
    </recommendedName>
</protein>
<dbReference type="InterPro" id="IPR001394">
    <property type="entry name" value="Peptidase_C19_UCH"/>
</dbReference>
<evidence type="ECO:0000313" key="5">
    <source>
        <dbReference type="EMBL" id="OMJ67392.1"/>
    </source>
</evidence>
<proteinExistence type="predicted"/>
<dbReference type="GO" id="GO:0016579">
    <property type="term" value="P:protein deubiquitination"/>
    <property type="evidence" value="ECO:0007669"/>
    <property type="project" value="InterPro"/>
</dbReference>
<comment type="caution">
    <text evidence="5">The sequence shown here is derived from an EMBL/GenBank/DDBJ whole genome shotgun (WGS) entry which is preliminary data.</text>
</comment>
<dbReference type="AlphaFoldDB" id="A0A1R2ASC8"/>
<feature type="domain" description="USP" evidence="4">
    <location>
        <begin position="34"/>
        <end position="373"/>
    </location>
</feature>
<keyword evidence="6" id="KW-1185">Reference proteome</keyword>
<name>A0A1R2ASC8_9CILI</name>
<dbReference type="InterPro" id="IPR028889">
    <property type="entry name" value="USP"/>
</dbReference>
<organism evidence="5 6">
    <name type="scientific">Stentor coeruleus</name>
    <dbReference type="NCBI Taxonomy" id="5963"/>
    <lineage>
        <taxon>Eukaryota</taxon>
        <taxon>Sar</taxon>
        <taxon>Alveolata</taxon>
        <taxon>Ciliophora</taxon>
        <taxon>Postciliodesmatophora</taxon>
        <taxon>Heterotrichea</taxon>
        <taxon>Heterotrichida</taxon>
        <taxon>Stentoridae</taxon>
        <taxon>Stentor</taxon>
    </lineage>
</organism>
<keyword evidence="2" id="KW-0863">Zinc-finger</keyword>
<evidence type="ECO:0000256" key="1">
    <source>
        <dbReference type="ARBA" id="ARBA00022723"/>
    </source>
</evidence>
<dbReference type="InterPro" id="IPR038765">
    <property type="entry name" value="Papain-like_cys_pep_sf"/>
</dbReference>
<evidence type="ECO:0000259" key="4">
    <source>
        <dbReference type="PROSITE" id="PS50235"/>
    </source>
</evidence>
<dbReference type="Pfam" id="PF00443">
    <property type="entry name" value="UCH"/>
    <property type="match status" value="1"/>
</dbReference>
<evidence type="ECO:0000256" key="2">
    <source>
        <dbReference type="ARBA" id="ARBA00022771"/>
    </source>
</evidence>
<dbReference type="InterPro" id="IPR001876">
    <property type="entry name" value="Znf_RanBP2"/>
</dbReference>
<dbReference type="PROSITE" id="PS01358">
    <property type="entry name" value="ZF_RANBP2_1"/>
    <property type="match status" value="1"/>
</dbReference>
<dbReference type="PROSITE" id="PS50235">
    <property type="entry name" value="USP_3"/>
    <property type="match status" value="1"/>
</dbReference>
<dbReference type="GO" id="GO:0004843">
    <property type="term" value="F:cysteine-type deubiquitinase activity"/>
    <property type="evidence" value="ECO:0007669"/>
    <property type="project" value="InterPro"/>
</dbReference>
<dbReference type="Proteomes" id="UP000187209">
    <property type="component" value="Unassembled WGS sequence"/>
</dbReference>
<keyword evidence="1" id="KW-0479">Metal-binding</keyword>
<evidence type="ECO:0000256" key="3">
    <source>
        <dbReference type="ARBA" id="ARBA00022833"/>
    </source>
</evidence>
<dbReference type="SUPFAM" id="SSF54001">
    <property type="entry name" value="Cysteine proteinases"/>
    <property type="match status" value="1"/>
</dbReference>
<dbReference type="Gene3D" id="3.90.70.10">
    <property type="entry name" value="Cysteine proteinases"/>
    <property type="match status" value="1"/>
</dbReference>
<accession>A0A1R2ASC8</accession>
<sequence>MFQEICAECDCGPCICSYQDLNSYIIGKAGNEFIGIKNLDYENNCFVSTALQALFNTTAFSMILCEECEVNDLCIICLLKKLNEEIIRSKAEKIPMIDFKEYRQNLIRICGEKNFAEGVEGDCFETIELIMTYMHFASKGVFFINEGIINQECEGDCHSHYVCYNLLAEQKSCNCPAKNSTTLSSSFIIRLNSNDFFRPVSSSLINTFTITLNKSLHMKYEKSDMKNYIGSFSEIIQKHLTYDQILDDICEYCKSTYRRSLFLKSSPKIMIFQLDWESKTPKLLNILQVLISLQGIISMSKIFKGDNPIEMGLKGLIVYLNNHYVYFGIGQDSLWYRVDDNLCQTIGLGRWYDVLLLILLTKSIPIGLFYEDSHVSDLSLYKIELLYLEKTVYTSEKNNSNEAGTLENEYKDSINPSSFLCKSTGEIDCINCSEKKQIGQVCSVCQFDPNENDWVCQKCNKINEGMILMCDYCDDVRFKIPINTLDCSCGMQLNFKYCKKCDALTKCQKCKKSICVVQSAFCVKCKKNCRDGYCDGCKTYDMLCRSCRD</sequence>
<dbReference type="EMBL" id="MPUH01001506">
    <property type="protein sequence ID" value="OMJ67392.1"/>
    <property type="molecule type" value="Genomic_DNA"/>
</dbReference>
<dbReference type="GO" id="GO:0008270">
    <property type="term" value="F:zinc ion binding"/>
    <property type="evidence" value="ECO:0007669"/>
    <property type="project" value="UniProtKB-KW"/>
</dbReference>
<reference evidence="5 6" key="1">
    <citation type="submission" date="2016-11" db="EMBL/GenBank/DDBJ databases">
        <title>The macronuclear genome of Stentor coeruleus: a giant cell with tiny introns.</title>
        <authorList>
            <person name="Slabodnick M."/>
            <person name="Ruby J.G."/>
            <person name="Reiff S.B."/>
            <person name="Swart E.C."/>
            <person name="Gosai S."/>
            <person name="Prabakaran S."/>
            <person name="Witkowska E."/>
            <person name="Larue G.E."/>
            <person name="Fisher S."/>
            <person name="Freeman R.M."/>
            <person name="Gunawardena J."/>
            <person name="Chu W."/>
            <person name="Stover N.A."/>
            <person name="Gregory B.D."/>
            <person name="Nowacki M."/>
            <person name="Derisi J."/>
            <person name="Roy S.W."/>
            <person name="Marshall W.F."/>
            <person name="Sood P."/>
        </authorList>
    </citation>
    <scope>NUCLEOTIDE SEQUENCE [LARGE SCALE GENOMIC DNA]</scope>
    <source>
        <strain evidence="5">WM001</strain>
    </source>
</reference>
<gene>
    <name evidence="5" type="ORF">SteCoe_35460</name>
</gene>
<keyword evidence="3" id="KW-0862">Zinc</keyword>
<evidence type="ECO:0000313" key="6">
    <source>
        <dbReference type="Proteomes" id="UP000187209"/>
    </source>
</evidence>